<comment type="caution">
    <text evidence="10">The sequence shown here is derived from an EMBL/GenBank/DDBJ whole genome shotgun (WGS) entry which is preliminary data.</text>
</comment>
<evidence type="ECO:0000256" key="5">
    <source>
        <dbReference type="ARBA" id="ARBA00022438"/>
    </source>
</evidence>
<dbReference type="PANTHER" id="PTHR34448">
    <property type="entry name" value="AMINOPEPTIDASE"/>
    <property type="match status" value="1"/>
</dbReference>
<keyword evidence="9 10" id="KW-0482">Metalloprotease</keyword>
<protein>
    <submittedName>
        <fullName evidence="10">Thermophilic metalloprotease (M29) superfamily</fullName>
    </submittedName>
</protein>
<dbReference type="Pfam" id="PF02073">
    <property type="entry name" value="Peptidase_M29"/>
    <property type="match status" value="1"/>
</dbReference>
<dbReference type="EMBL" id="AMFJ01021636">
    <property type="protein sequence ID" value="EKD66351.1"/>
    <property type="molecule type" value="Genomic_DNA"/>
</dbReference>
<evidence type="ECO:0000313" key="10">
    <source>
        <dbReference type="EMBL" id="EKD66351.1"/>
    </source>
</evidence>
<keyword evidence="8" id="KW-0378">Hydrolase</keyword>
<sequence length="399" mass="47955">MYIPNQEILKKYADVLIKFALWWGEWIKKWDVVYLQVPESAKHLLVELQKSVLEAGGNYIVNYLPEWTQRNFFEMADEDQLNFWPKNYMMELINTCDHFVRIESSWDKFELAGIDSKKLISRQKILKPYMDARNKKENDWKLTWTIGLYGTEAMVQDAWLTIEEYWEEIIKSCFLDEIDPIAKWKEVFSEIEAIRQKLNKLKIQKVKVTGTDVDLEVLIWEKRQWLGGSGRNIPSFEIFTSPDWRGTNGWIKFNQPLYRYGNKIEWIELEFKDWIIIKSKASSWENLLKEMLAAEWADKIWEFSLTDRRFSRITKFMWETLYDENVGWEFWNTHIAVGASYHEAFDWNMATQTPEDWENLGFNESAIHTDIMSTTNRTVEATLENWEKLIIYKDWEFRI</sequence>
<dbReference type="AlphaFoldDB" id="K2AX82"/>
<evidence type="ECO:0000256" key="1">
    <source>
        <dbReference type="ARBA" id="ARBA00001941"/>
    </source>
</evidence>
<evidence type="ECO:0000256" key="6">
    <source>
        <dbReference type="ARBA" id="ARBA00022670"/>
    </source>
</evidence>
<keyword evidence="6 10" id="KW-0645">Protease</keyword>
<evidence type="ECO:0000256" key="3">
    <source>
        <dbReference type="ARBA" id="ARBA00001947"/>
    </source>
</evidence>
<dbReference type="Gene3D" id="3.40.1830.10">
    <property type="entry name" value="Thermophilic metalloprotease (M29)"/>
    <property type="match status" value="1"/>
</dbReference>
<dbReference type="GO" id="GO:0046872">
    <property type="term" value="F:metal ion binding"/>
    <property type="evidence" value="ECO:0007669"/>
    <property type="project" value="UniProtKB-KW"/>
</dbReference>
<evidence type="ECO:0000256" key="9">
    <source>
        <dbReference type="ARBA" id="ARBA00023049"/>
    </source>
</evidence>
<comment type="cofactor">
    <cofactor evidence="3">
        <name>Zn(2+)</name>
        <dbReference type="ChEBI" id="CHEBI:29105"/>
    </cofactor>
</comment>
<proteinExistence type="inferred from homology"/>
<name>K2AX82_9BACT</name>
<reference evidence="10" key="1">
    <citation type="journal article" date="2012" name="Science">
        <title>Fermentation, hydrogen, and sulfur metabolism in multiple uncultivated bacterial phyla.</title>
        <authorList>
            <person name="Wrighton K.C."/>
            <person name="Thomas B.C."/>
            <person name="Sharon I."/>
            <person name="Miller C.S."/>
            <person name="Castelle C.J."/>
            <person name="VerBerkmoes N.C."/>
            <person name="Wilkins M.J."/>
            <person name="Hettich R.L."/>
            <person name="Lipton M.S."/>
            <person name="Williams K.H."/>
            <person name="Long P.E."/>
            <person name="Banfield J.F."/>
        </authorList>
    </citation>
    <scope>NUCLEOTIDE SEQUENCE [LARGE SCALE GENOMIC DNA]</scope>
</reference>
<dbReference type="SUPFAM" id="SSF144052">
    <property type="entry name" value="Thermophilic metalloprotease-like"/>
    <property type="match status" value="1"/>
</dbReference>
<evidence type="ECO:0000256" key="4">
    <source>
        <dbReference type="ARBA" id="ARBA00008236"/>
    </source>
</evidence>
<dbReference type="InterPro" id="IPR035097">
    <property type="entry name" value="M29_N-terminal"/>
</dbReference>
<keyword evidence="7" id="KW-0479">Metal-binding</keyword>
<organism evidence="10">
    <name type="scientific">uncultured bacterium</name>
    <name type="common">gcode 4</name>
    <dbReference type="NCBI Taxonomy" id="1234023"/>
    <lineage>
        <taxon>Bacteria</taxon>
        <taxon>environmental samples</taxon>
    </lineage>
</organism>
<comment type="cofactor">
    <cofactor evidence="1">
        <name>Co(2+)</name>
        <dbReference type="ChEBI" id="CHEBI:48828"/>
    </cofactor>
</comment>
<dbReference type="InterPro" id="IPR052170">
    <property type="entry name" value="M29_Exopeptidase"/>
</dbReference>
<dbReference type="InterPro" id="IPR000787">
    <property type="entry name" value="Peptidase_M29"/>
</dbReference>
<comment type="cofactor">
    <cofactor evidence="2">
        <name>Mg(2+)</name>
        <dbReference type="ChEBI" id="CHEBI:18420"/>
    </cofactor>
</comment>
<evidence type="ECO:0000256" key="2">
    <source>
        <dbReference type="ARBA" id="ARBA00001946"/>
    </source>
</evidence>
<gene>
    <name evidence="10" type="ORF">ACD_49C00050G0021</name>
</gene>
<dbReference type="PANTHER" id="PTHR34448:SF3">
    <property type="entry name" value="AMINOPEPTIDASE AMPS"/>
    <property type="match status" value="1"/>
</dbReference>
<evidence type="ECO:0000256" key="8">
    <source>
        <dbReference type="ARBA" id="ARBA00022801"/>
    </source>
</evidence>
<accession>K2AX82</accession>
<evidence type="ECO:0000256" key="7">
    <source>
        <dbReference type="ARBA" id="ARBA00022723"/>
    </source>
</evidence>
<dbReference type="GO" id="GO:0004177">
    <property type="term" value="F:aminopeptidase activity"/>
    <property type="evidence" value="ECO:0007669"/>
    <property type="project" value="UniProtKB-KW"/>
</dbReference>
<dbReference type="GO" id="GO:0008237">
    <property type="term" value="F:metallopeptidase activity"/>
    <property type="evidence" value="ECO:0007669"/>
    <property type="project" value="UniProtKB-KW"/>
</dbReference>
<dbReference type="GO" id="GO:0006508">
    <property type="term" value="P:proteolysis"/>
    <property type="evidence" value="ECO:0007669"/>
    <property type="project" value="UniProtKB-KW"/>
</dbReference>
<comment type="similarity">
    <text evidence="4">Belongs to the peptidase M29 family.</text>
</comment>
<keyword evidence="5" id="KW-0031">Aminopeptidase</keyword>